<reference evidence="1 2" key="1">
    <citation type="submission" date="2015-01" db="EMBL/GenBank/DDBJ databases">
        <title>The Genome Sequence of Cladophialophora immunda CBS83496.</title>
        <authorList>
            <consortium name="The Broad Institute Genomics Platform"/>
            <person name="Cuomo C."/>
            <person name="de Hoog S."/>
            <person name="Gorbushina A."/>
            <person name="Stielow B."/>
            <person name="Teixiera M."/>
            <person name="Abouelleil A."/>
            <person name="Chapman S.B."/>
            <person name="Priest M."/>
            <person name="Young S.K."/>
            <person name="Wortman J."/>
            <person name="Nusbaum C."/>
            <person name="Birren B."/>
        </authorList>
    </citation>
    <scope>NUCLEOTIDE SEQUENCE [LARGE SCALE GENOMIC DNA]</scope>
    <source>
        <strain evidence="1 2">CBS 83496</strain>
    </source>
</reference>
<evidence type="ECO:0000313" key="2">
    <source>
        <dbReference type="Proteomes" id="UP000054466"/>
    </source>
</evidence>
<dbReference type="SUPFAM" id="SSF69118">
    <property type="entry name" value="AhpD-like"/>
    <property type="match status" value="1"/>
</dbReference>
<dbReference type="PANTHER" id="PTHR34846">
    <property type="entry name" value="4-CARBOXYMUCONOLACTONE DECARBOXYLASE FAMILY PROTEIN (AFU_ORTHOLOGUE AFUA_6G11590)"/>
    <property type="match status" value="1"/>
</dbReference>
<keyword evidence="2" id="KW-1185">Reference proteome</keyword>
<dbReference type="AlphaFoldDB" id="A0A0D2DHE2"/>
<dbReference type="Proteomes" id="UP000054466">
    <property type="component" value="Unassembled WGS sequence"/>
</dbReference>
<sequence>MRLNYAPAVPAGASAEVEQVYDKIRARRGPGGLLPLDLGLLHSPSLADGWNSLLGAVRTKSCLPDDLREIAICRPAILNRAWFEWAHHAPLLAAAPGFTEEQFKVVKQLEPQSQGALTDKQWAVLRYCDAMTKSVTVSDDDFGNLKAVGFTEQEIVDITLTCAAYNMVSRFLVALDIGEANNKVPEFLTTT</sequence>
<organism evidence="1 2">
    <name type="scientific">Cladophialophora immunda</name>
    <dbReference type="NCBI Taxonomy" id="569365"/>
    <lineage>
        <taxon>Eukaryota</taxon>
        <taxon>Fungi</taxon>
        <taxon>Dikarya</taxon>
        <taxon>Ascomycota</taxon>
        <taxon>Pezizomycotina</taxon>
        <taxon>Eurotiomycetes</taxon>
        <taxon>Chaetothyriomycetidae</taxon>
        <taxon>Chaetothyriales</taxon>
        <taxon>Herpotrichiellaceae</taxon>
        <taxon>Cladophialophora</taxon>
    </lineage>
</organism>
<dbReference type="PANTHER" id="PTHR34846:SF11">
    <property type="entry name" value="4-CARBOXYMUCONOLACTONE DECARBOXYLASE FAMILY PROTEIN (AFU_ORTHOLOGUE AFUA_6G11590)"/>
    <property type="match status" value="1"/>
</dbReference>
<dbReference type="VEuPathDB" id="FungiDB:PV07_01893"/>
<dbReference type="RefSeq" id="XP_016255395.1">
    <property type="nucleotide sequence ID" value="XM_016388467.1"/>
</dbReference>
<dbReference type="Gene3D" id="1.20.1290.10">
    <property type="entry name" value="AhpD-like"/>
    <property type="match status" value="1"/>
</dbReference>
<dbReference type="GeneID" id="27341087"/>
<evidence type="ECO:0008006" key="3">
    <source>
        <dbReference type="Google" id="ProtNLM"/>
    </source>
</evidence>
<dbReference type="InterPro" id="IPR029032">
    <property type="entry name" value="AhpD-like"/>
</dbReference>
<protein>
    <recommendedName>
        <fullName evidence="3">Carboxymuconolactone decarboxylase-like domain-containing protein</fullName>
    </recommendedName>
</protein>
<evidence type="ECO:0000313" key="1">
    <source>
        <dbReference type="EMBL" id="KIW35179.1"/>
    </source>
</evidence>
<gene>
    <name evidence="1" type="ORF">PV07_01893</name>
</gene>
<dbReference type="EMBL" id="KN847040">
    <property type="protein sequence ID" value="KIW35179.1"/>
    <property type="molecule type" value="Genomic_DNA"/>
</dbReference>
<dbReference type="HOGENOM" id="CLU_082760_2_0_1"/>
<dbReference type="OrthoDB" id="9998495at2759"/>
<name>A0A0D2DHE2_9EURO</name>
<accession>A0A0D2DHE2</accession>
<proteinExistence type="predicted"/>